<dbReference type="GO" id="GO:1990189">
    <property type="term" value="F:protein N-terminal-serine acetyltransferase activity"/>
    <property type="evidence" value="ECO:0007669"/>
    <property type="project" value="TreeGrafter"/>
</dbReference>
<name>A0A511QZL7_9DEIN</name>
<dbReference type="RefSeq" id="WP_119340797.1">
    <property type="nucleotide sequence ID" value="NZ_BJXL01000012.1"/>
</dbReference>
<evidence type="ECO:0000313" key="2">
    <source>
        <dbReference type="EMBL" id="GEM82487.1"/>
    </source>
</evidence>
<dbReference type="PANTHER" id="PTHR43441:SF12">
    <property type="entry name" value="RIBOSOMAL N-ACETYLTRANSFERASE YDAF-RELATED"/>
    <property type="match status" value="1"/>
</dbReference>
<dbReference type="PANTHER" id="PTHR43441">
    <property type="entry name" value="RIBOSOMAL-PROTEIN-SERINE ACETYLTRANSFERASE"/>
    <property type="match status" value="1"/>
</dbReference>
<dbReference type="AlphaFoldDB" id="A0A511QZL7"/>
<dbReference type="GO" id="GO:0005737">
    <property type="term" value="C:cytoplasm"/>
    <property type="evidence" value="ECO:0007669"/>
    <property type="project" value="TreeGrafter"/>
</dbReference>
<dbReference type="Pfam" id="PF13302">
    <property type="entry name" value="Acetyltransf_3"/>
    <property type="match status" value="1"/>
</dbReference>
<dbReference type="Proteomes" id="UP000321197">
    <property type="component" value="Unassembled WGS sequence"/>
</dbReference>
<accession>A0A511QZL7</accession>
<evidence type="ECO:0000313" key="3">
    <source>
        <dbReference type="Proteomes" id="UP000321197"/>
    </source>
</evidence>
<dbReference type="PROSITE" id="PS51186">
    <property type="entry name" value="GNAT"/>
    <property type="match status" value="1"/>
</dbReference>
<dbReference type="Gene3D" id="3.40.630.30">
    <property type="match status" value="1"/>
</dbReference>
<sequence>MFSYLLDEHSELRLLLPHYAEALFALTDANRKHLRRWLPWVDDNRTLEDTKAFIQGALDGLARGEQLPLTVWHRGKLAGTLTLFNIVLPHRTAEIGYWLGAAFEGKGLMTRGVEALINYAFFEMGLGRLEIRTHTKNLRSRAIPERLGFMLEGILRQEVWLHDKPQDMALYALLKQDWPKQKPRRKRG</sequence>
<reference evidence="2 3" key="1">
    <citation type="submission" date="2019-07" db="EMBL/GenBank/DDBJ databases">
        <title>Whole genome shotgun sequence of Meiothermus hypogaeus NBRC 106114.</title>
        <authorList>
            <person name="Hosoyama A."/>
            <person name="Uohara A."/>
            <person name="Ohji S."/>
            <person name="Ichikawa N."/>
        </authorList>
    </citation>
    <scope>NUCLEOTIDE SEQUENCE [LARGE SCALE GENOMIC DNA]</scope>
    <source>
        <strain evidence="2 3">NBRC 106114</strain>
    </source>
</reference>
<dbReference type="InterPro" id="IPR000182">
    <property type="entry name" value="GNAT_dom"/>
</dbReference>
<dbReference type="EMBL" id="BJXL01000012">
    <property type="protein sequence ID" value="GEM82487.1"/>
    <property type="molecule type" value="Genomic_DNA"/>
</dbReference>
<dbReference type="InterPro" id="IPR051908">
    <property type="entry name" value="Ribosomal_N-acetyltransferase"/>
</dbReference>
<dbReference type="SUPFAM" id="SSF55729">
    <property type="entry name" value="Acyl-CoA N-acyltransferases (Nat)"/>
    <property type="match status" value="1"/>
</dbReference>
<dbReference type="InterPro" id="IPR016181">
    <property type="entry name" value="Acyl_CoA_acyltransferase"/>
</dbReference>
<protein>
    <submittedName>
        <fullName evidence="2">Ribosomal-protein-serine acetyltransferase</fullName>
    </submittedName>
</protein>
<feature type="domain" description="N-acetyltransferase" evidence="1">
    <location>
        <begin position="24"/>
        <end position="177"/>
    </location>
</feature>
<dbReference type="OrthoDB" id="9795206at2"/>
<gene>
    <name evidence="2" type="ORF">MHY01S_06530</name>
</gene>
<evidence type="ECO:0000259" key="1">
    <source>
        <dbReference type="PROSITE" id="PS51186"/>
    </source>
</evidence>
<keyword evidence="2" id="KW-0808">Transferase</keyword>
<organism evidence="2 3">
    <name type="scientific">Meiothermus hypogaeus NBRC 106114</name>
    <dbReference type="NCBI Taxonomy" id="1227553"/>
    <lineage>
        <taxon>Bacteria</taxon>
        <taxon>Thermotogati</taxon>
        <taxon>Deinococcota</taxon>
        <taxon>Deinococci</taxon>
        <taxon>Thermales</taxon>
        <taxon>Thermaceae</taxon>
        <taxon>Meiothermus</taxon>
    </lineage>
</organism>
<comment type="caution">
    <text evidence="2">The sequence shown here is derived from an EMBL/GenBank/DDBJ whole genome shotgun (WGS) entry which is preliminary data.</text>
</comment>
<proteinExistence type="predicted"/>
<dbReference type="GO" id="GO:0008999">
    <property type="term" value="F:protein-N-terminal-alanine acetyltransferase activity"/>
    <property type="evidence" value="ECO:0007669"/>
    <property type="project" value="TreeGrafter"/>
</dbReference>